<keyword evidence="1" id="KW-1133">Transmembrane helix</keyword>
<keyword evidence="3" id="KW-1185">Reference proteome</keyword>
<dbReference type="RefSeq" id="WP_105037672.1">
    <property type="nucleotide sequence ID" value="NZ_PPSL01000001.1"/>
</dbReference>
<evidence type="ECO:0008006" key="4">
    <source>
        <dbReference type="Google" id="ProtNLM"/>
    </source>
</evidence>
<reference evidence="2 3" key="1">
    <citation type="submission" date="2018-01" db="EMBL/GenBank/DDBJ databases">
        <title>A novel member of the phylum Bacteroidetes isolated from glacier ice.</title>
        <authorList>
            <person name="Liu Q."/>
            <person name="Xin Y.-H."/>
        </authorList>
    </citation>
    <scope>NUCLEOTIDE SEQUENCE [LARGE SCALE GENOMIC DNA]</scope>
    <source>
        <strain evidence="2 3">RB1R16</strain>
    </source>
</reference>
<evidence type="ECO:0000313" key="2">
    <source>
        <dbReference type="EMBL" id="PQJ12788.1"/>
    </source>
</evidence>
<feature type="transmembrane region" description="Helical" evidence="1">
    <location>
        <begin position="36"/>
        <end position="60"/>
    </location>
</feature>
<accession>A0A2S7T1I3</accession>
<evidence type="ECO:0000313" key="3">
    <source>
        <dbReference type="Proteomes" id="UP000239872"/>
    </source>
</evidence>
<name>A0A2S7T1I3_9BACT</name>
<keyword evidence="1" id="KW-0812">Transmembrane</keyword>
<sequence>MKSYFRFMASVAGRILRVLVGIGIFLLGFMGKPESANYMLMALGIAYALLALGNISLFAAGIGHSVSGHDLVTELEMED</sequence>
<organism evidence="2 3">
    <name type="scientific">Flavipsychrobacter stenotrophus</name>
    <dbReference type="NCBI Taxonomy" id="2077091"/>
    <lineage>
        <taxon>Bacteria</taxon>
        <taxon>Pseudomonadati</taxon>
        <taxon>Bacteroidota</taxon>
        <taxon>Chitinophagia</taxon>
        <taxon>Chitinophagales</taxon>
        <taxon>Chitinophagaceae</taxon>
        <taxon>Flavipsychrobacter</taxon>
    </lineage>
</organism>
<protein>
    <recommendedName>
        <fullName evidence="4">DUF2892 domain-containing protein</fullName>
    </recommendedName>
</protein>
<feature type="transmembrane region" description="Helical" evidence="1">
    <location>
        <begin position="12"/>
        <end position="30"/>
    </location>
</feature>
<comment type="caution">
    <text evidence="2">The sequence shown here is derived from an EMBL/GenBank/DDBJ whole genome shotgun (WGS) entry which is preliminary data.</text>
</comment>
<dbReference type="EMBL" id="PPSL01000001">
    <property type="protein sequence ID" value="PQJ12788.1"/>
    <property type="molecule type" value="Genomic_DNA"/>
</dbReference>
<dbReference type="AlphaFoldDB" id="A0A2S7T1I3"/>
<dbReference type="Proteomes" id="UP000239872">
    <property type="component" value="Unassembled WGS sequence"/>
</dbReference>
<gene>
    <name evidence="2" type="ORF">CJD36_003300</name>
</gene>
<evidence type="ECO:0000256" key="1">
    <source>
        <dbReference type="SAM" id="Phobius"/>
    </source>
</evidence>
<keyword evidence="1" id="KW-0472">Membrane</keyword>
<proteinExistence type="predicted"/>